<evidence type="ECO:0000256" key="6">
    <source>
        <dbReference type="RuleBase" id="RU362042"/>
    </source>
</evidence>
<dbReference type="SUPFAM" id="SSF51306">
    <property type="entry name" value="LexA/Signal peptidase"/>
    <property type="match status" value="1"/>
</dbReference>
<dbReference type="PROSITE" id="PS00761">
    <property type="entry name" value="SPASE_I_3"/>
    <property type="match status" value="1"/>
</dbReference>
<protein>
    <recommendedName>
        <fullName evidence="4 6">Signal peptidase I</fullName>
        <ecNumber evidence="4 6">3.4.21.89</ecNumber>
    </recommendedName>
</protein>
<keyword evidence="6" id="KW-1133">Transmembrane helix</keyword>
<organism evidence="9 10">
    <name type="scientific">Jatrophihabitans cynanchi</name>
    <dbReference type="NCBI Taxonomy" id="2944128"/>
    <lineage>
        <taxon>Bacteria</taxon>
        <taxon>Bacillati</taxon>
        <taxon>Actinomycetota</taxon>
        <taxon>Actinomycetes</taxon>
        <taxon>Jatrophihabitantales</taxon>
        <taxon>Jatrophihabitantaceae</taxon>
        <taxon>Jatrophihabitans</taxon>
    </lineage>
</organism>
<dbReference type="InterPro" id="IPR019533">
    <property type="entry name" value="Peptidase_S26"/>
</dbReference>
<comment type="catalytic activity">
    <reaction evidence="1 6">
        <text>Cleavage of hydrophobic, N-terminal signal or leader sequences from secreted and periplasmic proteins.</text>
        <dbReference type="EC" id="3.4.21.89"/>
    </reaction>
</comment>
<comment type="similarity">
    <text evidence="3 6">Belongs to the peptidase S26 family.</text>
</comment>
<reference evidence="9" key="1">
    <citation type="submission" date="2022-05" db="EMBL/GenBank/DDBJ databases">
        <title>Jatrophihabitans sp. SB3-54 whole genome sequence.</title>
        <authorList>
            <person name="Suh M.K."/>
            <person name="Eom M.K."/>
            <person name="Kim J.S."/>
            <person name="Kim H.S."/>
            <person name="Do H.E."/>
            <person name="Shin Y.K."/>
            <person name="Lee J.-S."/>
        </authorList>
    </citation>
    <scope>NUCLEOTIDE SEQUENCE</scope>
    <source>
        <strain evidence="9">SB3-54</strain>
    </source>
</reference>
<dbReference type="PRINTS" id="PR00727">
    <property type="entry name" value="LEADERPTASE"/>
</dbReference>
<feature type="transmembrane region" description="Helical" evidence="6">
    <location>
        <begin position="338"/>
        <end position="361"/>
    </location>
</feature>
<dbReference type="InterPro" id="IPR000223">
    <property type="entry name" value="Pept_S26A_signal_pept_1"/>
</dbReference>
<evidence type="ECO:0000256" key="3">
    <source>
        <dbReference type="ARBA" id="ARBA00009370"/>
    </source>
</evidence>
<keyword evidence="6" id="KW-0645">Protease</keyword>
<comment type="subcellular location">
    <subcellularLocation>
        <location evidence="2">Cell membrane</location>
        <topology evidence="2">Single-pass type II membrane protein</topology>
    </subcellularLocation>
    <subcellularLocation>
        <location evidence="6">Membrane</location>
        <topology evidence="6">Single-pass type II membrane protein</topology>
    </subcellularLocation>
</comment>
<evidence type="ECO:0000256" key="4">
    <source>
        <dbReference type="ARBA" id="ARBA00013208"/>
    </source>
</evidence>
<feature type="region of interest" description="Disordered" evidence="7">
    <location>
        <begin position="1"/>
        <end position="99"/>
    </location>
</feature>
<dbReference type="InterPro" id="IPR019758">
    <property type="entry name" value="Pept_S26A_signal_pept_1_CS"/>
</dbReference>
<dbReference type="PANTHER" id="PTHR43390">
    <property type="entry name" value="SIGNAL PEPTIDASE I"/>
    <property type="match status" value="1"/>
</dbReference>
<evidence type="ECO:0000313" key="9">
    <source>
        <dbReference type="EMBL" id="WAX57583.1"/>
    </source>
</evidence>
<dbReference type="PANTHER" id="PTHR43390:SF1">
    <property type="entry name" value="CHLOROPLAST PROCESSING PEPTIDASE"/>
    <property type="match status" value="1"/>
</dbReference>
<evidence type="ECO:0000256" key="7">
    <source>
        <dbReference type="SAM" id="MobiDB-lite"/>
    </source>
</evidence>
<feature type="domain" description="Peptidase S26" evidence="8">
    <location>
        <begin position="105"/>
        <end position="321"/>
    </location>
</feature>
<dbReference type="EC" id="3.4.21.89" evidence="4 6"/>
<evidence type="ECO:0000256" key="5">
    <source>
        <dbReference type="ARBA" id="ARBA00022801"/>
    </source>
</evidence>
<feature type="compositionally biased region" description="Basic residues" evidence="7">
    <location>
        <begin position="85"/>
        <end position="99"/>
    </location>
</feature>
<dbReference type="Gene3D" id="2.10.109.10">
    <property type="entry name" value="Umud Fragment, subunit A"/>
    <property type="match status" value="1"/>
</dbReference>
<keyword evidence="5 6" id="KW-0378">Hydrolase</keyword>
<evidence type="ECO:0000256" key="1">
    <source>
        <dbReference type="ARBA" id="ARBA00000677"/>
    </source>
</evidence>
<proteinExistence type="inferred from homology"/>
<dbReference type="EMBL" id="CP097463">
    <property type="protein sequence ID" value="WAX57583.1"/>
    <property type="molecule type" value="Genomic_DNA"/>
</dbReference>
<dbReference type="InterPro" id="IPR036286">
    <property type="entry name" value="LexA/Signal_pep-like_sf"/>
</dbReference>
<keyword evidence="6" id="KW-0812">Transmembrane</keyword>
<dbReference type="NCBIfam" id="TIGR02227">
    <property type="entry name" value="sigpep_I_bact"/>
    <property type="match status" value="1"/>
</dbReference>
<comment type="caution">
    <text evidence="6">Lacks conserved residue(s) required for the propagation of feature annotation.</text>
</comment>
<dbReference type="Pfam" id="PF10502">
    <property type="entry name" value="Peptidase_S26"/>
    <property type="match status" value="1"/>
</dbReference>
<evidence type="ECO:0000256" key="2">
    <source>
        <dbReference type="ARBA" id="ARBA00004401"/>
    </source>
</evidence>
<gene>
    <name evidence="9" type="primary">lepB</name>
    <name evidence="9" type="ORF">M6B22_02165</name>
</gene>
<dbReference type="GO" id="GO:0009003">
    <property type="term" value="F:signal peptidase activity"/>
    <property type="evidence" value="ECO:0007669"/>
    <property type="project" value="UniProtKB-EC"/>
</dbReference>
<dbReference type="RefSeq" id="WP_269444128.1">
    <property type="nucleotide sequence ID" value="NZ_CP097463.1"/>
</dbReference>
<accession>A0ABY7K135</accession>
<dbReference type="Proteomes" id="UP001164693">
    <property type="component" value="Chromosome"/>
</dbReference>
<keyword evidence="6" id="KW-0472">Membrane</keyword>
<feature type="transmembrane region" description="Helical" evidence="6">
    <location>
        <begin position="103"/>
        <end position="124"/>
    </location>
</feature>
<keyword evidence="10" id="KW-1185">Reference proteome</keyword>
<sequence length="372" mass="39883">MSDDARPEEPESADSALDERLADELALHDGTDPRVPDSDGAPPPPAPAAESPAGSTADASAGAPGEHQPRHAGRVGDDAQPTTGRRARRRAAKQQRKRKKAPWWELPALALFAIVVAILVKTFIVQPFYIPSQSMEKTLHGCPGCSGDRILVNKPIYDLRDPHPGDIVVFHAPQGWDDEPRPSVPGNPVLKVVRGFGQLIGFVPPDDLVLVKRVIATGGQTVKGTADGSVYVSKTGPGGQFRKLDEPYVFEDGTDGHAAFGPVTVPKGRLWVMGDHRNDSADSRFHCDDSGSGSNTGATCDPQESTVPIGKVIGKAFIIAWPPSRWRTLGTPATFKQAAFAVNGAIPVGGAAVVTLPLWLLRRRRRRWRRGA</sequence>
<evidence type="ECO:0000259" key="8">
    <source>
        <dbReference type="Pfam" id="PF10502"/>
    </source>
</evidence>
<name>A0ABY7K135_9ACTN</name>
<feature type="compositionally biased region" description="Basic and acidic residues" evidence="7">
    <location>
        <begin position="17"/>
        <end position="37"/>
    </location>
</feature>
<evidence type="ECO:0000313" key="10">
    <source>
        <dbReference type="Proteomes" id="UP001164693"/>
    </source>
</evidence>
<dbReference type="CDD" id="cd06530">
    <property type="entry name" value="S26_SPase_I"/>
    <property type="match status" value="1"/>
</dbReference>